<accession>A0ABW4HDM6</accession>
<dbReference type="Proteomes" id="UP001597138">
    <property type="component" value="Unassembled WGS sequence"/>
</dbReference>
<evidence type="ECO:0000313" key="1">
    <source>
        <dbReference type="EMBL" id="MFD1603453.1"/>
    </source>
</evidence>
<evidence type="ECO:0008006" key="3">
    <source>
        <dbReference type="Google" id="ProtNLM"/>
    </source>
</evidence>
<sequence length="192" mass="22620">MKKYTFIIIAILALSCNNSKKSNIEKEKVVKKELQPFFDSDEIDHYYLNFSEDDFFKLGRAKKTSKKEEELFKIFVYSFPDSIPKNDFGKTLLKHHYVKSNLSLHQQKKIENVFSEKDSLKHDACACIAEYRDIFIFKKNRKTVGIAKICFKNGRFQIINSKATTEDFGHWTELDKLQKIVRPENYSILVEE</sequence>
<keyword evidence="2" id="KW-1185">Reference proteome</keyword>
<dbReference type="PROSITE" id="PS51257">
    <property type="entry name" value="PROKAR_LIPOPROTEIN"/>
    <property type="match status" value="1"/>
</dbReference>
<protein>
    <recommendedName>
        <fullName evidence="3">Lipoprotein</fullName>
    </recommendedName>
</protein>
<organism evidence="1 2">
    <name type="scientific">Flavobacterium artemisiae</name>
    <dbReference type="NCBI Taxonomy" id="2126556"/>
    <lineage>
        <taxon>Bacteria</taxon>
        <taxon>Pseudomonadati</taxon>
        <taxon>Bacteroidota</taxon>
        <taxon>Flavobacteriia</taxon>
        <taxon>Flavobacteriales</taxon>
        <taxon>Flavobacteriaceae</taxon>
        <taxon>Flavobacterium</taxon>
    </lineage>
</organism>
<dbReference type="RefSeq" id="WP_379815213.1">
    <property type="nucleotide sequence ID" value="NZ_JBHUDZ010000012.1"/>
</dbReference>
<name>A0ABW4HDM6_9FLAO</name>
<dbReference type="EMBL" id="JBHUDZ010000012">
    <property type="protein sequence ID" value="MFD1603453.1"/>
    <property type="molecule type" value="Genomic_DNA"/>
</dbReference>
<comment type="caution">
    <text evidence="1">The sequence shown here is derived from an EMBL/GenBank/DDBJ whole genome shotgun (WGS) entry which is preliminary data.</text>
</comment>
<gene>
    <name evidence="1" type="ORF">ACFSC2_11960</name>
</gene>
<evidence type="ECO:0000313" key="2">
    <source>
        <dbReference type="Proteomes" id="UP001597138"/>
    </source>
</evidence>
<proteinExistence type="predicted"/>
<reference evidence="2" key="1">
    <citation type="journal article" date="2019" name="Int. J. Syst. Evol. Microbiol.">
        <title>The Global Catalogue of Microorganisms (GCM) 10K type strain sequencing project: providing services to taxonomists for standard genome sequencing and annotation.</title>
        <authorList>
            <consortium name="The Broad Institute Genomics Platform"/>
            <consortium name="The Broad Institute Genome Sequencing Center for Infectious Disease"/>
            <person name="Wu L."/>
            <person name="Ma J."/>
        </authorList>
    </citation>
    <scope>NUCLEOTIDE SEQUENCE [LARGE SCALE GENOMIC DNA]</scope>
    <source>
        <strain evidence="2">CCUG 70865</strain>
    </source>
</reference>